<dbReference type="EMBL" id="OE001592">
    <property type="protein sequence ID" value="CAD7457174.1"/>
    <property type="molecule type" value="Genomic_DNA"/>
</dbReference>
<gene>
    <name evidence="2" type="ORF">TTEB3V08_LOCUS5182</name>
</gene>
<dbReference type="AlphaFoldDB" id="A0A7R9NV21"/>
<reference evidence="2" key="1">
    <citation type="submission" date="2020-11" db="EMBL/GenBank/DDBJ databases">
        <authorList>
            <person name="Tran Van P."/>
        </authorList>
    </citation>
    <scope>NUCLEOTIDE SEQUENCE</scope>
</reference>
<organism evidence="2">
    <name type="scientific">Timema tahoe</name>
    <dbReference type="NCBI Taxonomy" id="61484"/>
    <lineage>
        <taxon>Eukaryota</taxon>
        <taxon>Metazoa</taxon>
        <taxon>Ecdysozoa</taxon>
        <taxon>Arthropoda</taxon>
        <taxon>Hexapoda</taxon>
        <taxon>Insecta</taxon>
        <taxon>Pterygota</taxon>
        <taxon>Neoptera</taxon>
        <taxon>Polyneoptera</taxon>
        <taxon>Phasmatodea</taxon>
        <taxon>Timematodea</taxon>
        <taxon>Timematoidea</taxon>
        <taxon>Timematidae</taxon>
        <taxon>Timema</taxon>
    </lineage>
</organism>
<feature type="compositionally biased region" description="Polar residues" evidence="1">
    <location>
        <begin position="12"/>
        <end position="21"/>
    </location>
</feature>
<protein>
    <submittedName>
        <fullName evidence="2">Uncharacterized protein</fullName>
    </submittedName>
</protein>
<accession>A0A7R9NV21</accession>
<proteinExistence type="predicted"/>
<evidence type="ECO:0000256" key="1">
    <source>
        <dbReference type="SAM" id="MobiDB-lite"/>
    </source>
</evidence>
<sequence>MTKRSLCLGQAAPTTPSEDFK</sequence>
<name>A0A7R9NV21_9NEOP</name>
<feature type="region of interest" description="Disordered" evidence="1">
    <location>
        <begin position="1"/>
        <end position="21"/>
    </location>
</feature>
<evidence type="ECO:0000313" key="2">
    <source>
        <dbReference type="EMBL" id="CAD7457174.1"/>
    </source>
</evidence>